<proteinExistence type="inferred from homology"/>
<comment type="caution">
    <text evidence="3">The sequence shown here is derived from an EMBL/GenBank/DDBJ whole genome shotgun (WGS) entry which is preliminary data.</text>
</comment>
<dbReference type="GO" id="GO:0008160">
    <property type="term" value="F:protein tyrosine phosphatase activator activity"/>
    <property type="evidence" value="ECO:0007669"/>
    <property type="project" value="TreeGrafter"/>
</dbReference>
<evidence type="ECO:0000256" key="1">
    <source>
        <dbReference type="ARBA" id="ARBA00011019"/>
    </source>
</evidence>
<gene>
    <name evidence="3" type="ORF">SO802_002666</name>
</gene>
<dbReference type="GO" id="GO:0000159">
    <property type="term" value="C:protein phosphatase type 2A complex"/>
    <property type="evidence" value="ECO:0007669"/>
    <property type="project" value="TreeGrafter"/>
</dbReference>
<dbReference type="GO" id="GO:0005634">
    <property type="term" value="C:nucleus"/>
    <property type="evidence" value="ECO:0007669"/>
    <property type="project" value="TreeGrafter"/>
</dbReference>
<keyword evidence="4" id="KW-1185">Reference proteome</keyword>
<dbReference type="PANTHER" id="PTHR10012:SF0">
    <property type="entry name" value="SERINE_THREONINE-PROTEIN PHOSPHATASE 2A ACTIVATOR"/>
    <property type="match status" value="1"/>
</dbReference>
<evidence type="ECO:0000313" key="4">
    <source>
        <dbReference type="Proteomes" id="UP001459277"/>
    </source>
</evidence>
<dbReference type="GO" id="GO:0007052">
    <property type="term" value="P:mitotic spindle organization"/>
    <property type="evidence" value="ECO:0007669"/>
    <property type="project" value="TreeGrafter"/>
</dbReference>
<dbReference type="InterPro" id="IPR037218">
    <property type="entry name" value="PTPA_sf"/>
</dbReference>
<dbReference type="Proteomes" id="UP001459277">
    <property type="component" value="Unassembled WGS sequence"/>
</dbReference>
<dbReference type="InterPro" id="IPR004327">
    <property type="entry name" value="Phstyr_phstse_ac"/>
</dbReference>
<reference evidence="3 4" key="1">
    <citation type="submission" date="2024-01" db="EMBL/GenBank/DDBJ databases">
        <title>A telomere-to-telomere, gap-free genome of sweet tea (Lithocarpus litseifolius).</title>
        <authorList>
            <person name="Zhou J."/>
        </authorList>
    </citation>
    <scope>NUCLEOTIDE SEQUENCE [LARGE SCALE GENOMIC DNA]</scope>
    <source>
        <strain evidence="3">Zhou-2022a</strain>
        <tissue evidence="3">Leaf</tissue>
    </source>
</reference>
<keyword evidence="2" id="KW-0413">Isomerase</keyword>
<dbReference type="Pfam" id="PF03095">
    <property type="entry name" value="PTPA"/>
    <property type="match status" value="1"/>
</dbReference>
<comment type="similarity">
    <text evidence="1 2">Belongs to the PTPA-type PPIase family.</text>
</comment>
<keyword evidence="2" id="KW-0697">Rotamase</keyword>
<dbReference type="EC" id="5.2.1.8" evidence="2"/>
<comment type="catalytic activity">
    <reaction evidence="2">
        <text>[protein]-peptidylproline (omega=180) = [protein]-peptidylproline (omega=0)</text>
        <dbReference type="Rhea" id="RHEA:16237"/>
        <dbReference type="Rhea" id="RHEA-COMP:10747"/>
        <dbReference type="Rhea" id="RHEA-COMP:10748"/>
        <dbReference type="ChEBI" id="CHEBI:83833"/>
        <dbReference type="ChEBI" id="CHEBI:83834"/>
        <dbReference type="EC" id="5.2.1.8"/>
    </reaction>
</comment>
<comment type="function">
    <text evidence="2">PPIases accelerate the folding of proteins. It catalyzes the cis-trans isomerization of proline imidic peptide bonds in oligopeptides.</text>
</comment>
<dbReference type="AlphaFoldDB" id="A0AAW2DYE8"/>
<dbReference type="GO" id="GO:0003755">
    <property type="term" value="F:peptidyl-prolyl cis-trans isomerase activity"/>
    <property type="evidence" value="ECO:0007669"/>
    <property type="project" value="UniProtKB-KW"/>
</dbReference>
<dbReference type="PANTHER" id="PTHR10012">
    <property type="entry name" value="SERINE/THREONINE-PROTEIN PHOSPHATASE 2A REGULATORY SUBUNIT B"/>
    <property type="match status" value="1"/>
</dbReference>
<dbReference type="GO" id="GO:0005737">
    <property type="term" value="C:cytoplasm"/>
    <property type="evidence" value="ECO:0007669"/>
    <property type="project" value="UniProtKB-SubCell"/>
</dbReference>
<comment type="subcellular location">
    <subcellularLocation>
        <location evidence="2">Cytoplasm</location>
    </subcellularLocation>
</comment>
<protein>
    <recommendedName>
        <fullName evidence="2">Serine/threonine-protein phosphatase 2A activator</fullName>
        <ecNumber evidence="2">5.2.1.8</ecNumber>
    </recommendedName>
    <alternativeName>
        <fullName evidence="2">Phosphotyrosyl phosphatase activator</fullName>
    </alternativeName>
</protein>
<sequence>MLQFLPDDLQFATIEIVPYFTDSFRNSSRIDYGTSHETNFAVWLYYLARLGVINEEDYHAVVARVFVKYLELMRKLQLVYCLELAGSHGVWGLDDYHFLPFVFGSSQGKGNDGNVFFF</sequence>
<name>A0AAW2DYE8_9ROSI</name>
<evidence type="ECO:0000256" key="2">
    <source>
        <dbReference type="RuleBase" id="RU361210"/>
    </source>
</evidence>
<evidence type="ECO:0000313" key="3">
    <source>
        <dbReference type="EMBL" id="KAL0015597.1"/>
    </source>
</evidence>
<dbReference type="EMBL" id="JAZDWU010000001">
    <property type="protein sequence ID" value="KAL0015597.1"/>
    <property type="molecule type" value="Genomic_DNA"/>
</dbReference>
<organism evidence="3 4">
    <name type="scientific">Lithocarpus litseifolius</name>
    <dbReference type="NCBI Taxonomy" id="425828"/>
    <lineage>
        <taxon>Eukaryota</taxon>
        <taxon>Viridiplantae</taxon>
        <taxon>Streptophyta</taxon>
        <taxon>Embryophyta</taxon>
        <taxon>Tracheophyta</taxon>
        <taxon>Spermatophyta</taxon>
        <taxon>Magnoliopsida</taxon>
        <taxon>eudicotyledons</taxon>
        <taxon>Gunneridae</taxon>
        <taxon>Pentapetalae</taxon>
        <taxon>rosids</taxon>
        <taxon>fabids</taxon>
        <taxon>Fagales</taxon>
        <taxon>Fagaceae</taxon>
        <taxon>Lithocarpus</taxon>
    </lineage>
</organism>
<keyword evidence="2" id="KW-0963">Cytoplasm</keyword>
<dbReference type="SUPFAM" id="SSF140984">
    <property type="entry name" value="PTPA-like"/>
    <property type="match status" value="1"/>
</dbReference>
<accession>A0AAW2DYE8</accession>